<feature type="compositionally biased region" description="Polar residues" evidence="1">
    <location>
        <begin position="161"/>
        <end position="173"/>
    </location>
</feature>
<accession>A0A427B4L8</accession>
<feature type="compositionally biased region" description="Basic and acidic residues" evidence="1">
    <location>
        <begin position="68"/>
        <end position="82"/>
    </location>
</feature>
<feature type="region of interest" description="Disordered" evidence="1">
    <location>
        <begin position="150"/>
        <end position="173"/>
    </location>
</feature>
<gene>
    <name evidence="2" type="ORF">B296_00007866</name>
</gene>
<dbReference type="EMBL" id="AMZH03000499">
    <property type="protein sequence ID" value="RRT83413.1"/>
    <property type="molecule type" value="Genomic_DNA"/>
</dbReference>
<evidence type="ECO:0000256" key="1">
    <source>
        <dbReference type="SAM" id="MobiDB-lite"/>
    </source>
</evidence>
<name>A0A427B4L8_ENSVE</name>
<reference evidence="2 3" key="1">
    <citation type="journal article" date="2014" name="Agronomy (Basel)">
        <title>A Draft Genome Sequence for Ensete ventricosum, the Drought-Tolerant Tree Against Hunger.</title>
        <authorList>
            <person name="Harrison J."/>
            <person name="Moore K.A."/>
            <person name="Paszkiewicz K."/>
            <person name="Jones T."/>
            <person name="Grant M."/>
            <person name="Ambacheew D."/>
            <person name="Muzemil S."/>
            <person name="Studholme D.J."/>
        </authorList>
    </citation>
    <scope>NUCLEOTIDE SEQUENCE [LARGE SCALE GENOMIC DNA]</scope>
</reference>
<feature type="region of interest" description="Disordered" evidence="1">
    <location>
        <begin position="65"/>
        <end position="100"/>
    </location>
</feature>
<proteinExistence type="predicted"/>
<protein>
    <submittedName>
        <fullName evidence="2">Uncharacterized protein</fullName>
    </submittedName>
</protein>
<evidence type="ECO:0000313" key="2">
    <source>
        <dbReference type="EMBL" id="RRT83413.1"/>
    </source>
</evidence>
<comment type="caution">
    <text evidence="2">The sequence shown here is derived from an EMBL/GenBank/DDBJ whole genome shotgun (WGS) entry which is preliminary data.</text>
</comment>
<feature type="region of interest" description="Disordered" evidence="1">
    <location>
        <begin position="1"/>
        <end position="29"/>
    </location>
</feature>
<dbReference type="Proteomes" id="UP000287651">
    <property type="component" value="Unassembled WGS sequence"/>
</dbReference>
<dbReference type="AlphaFoldDB" id="A0A427B4L8"/>
<organism evidence="2 3">
    <name type="scientific">Ensete ventricosum</name>
    <name type="common">Abyssinian banana</name>
    <name type="synonym">Musa ensete</name>
    <dbReference type="NCBI Taxonomy" id="4639"/>
    <lineage>
        <taxon>Eukaryota</taxon>
        <taxon>Viridiplantae</taxon>
        <taxon>Streptophyta</taxon>
        <taxon>Embryophyta</taxon>
        <taxon>Tracheophyta</taxon>
        <taxon>Spermatophyta</taxon>
        <taxon>Magnoliopsida</taxon>
        <taxon>Liliopsida</taxon>
        <taxon>Zingiberales</taxon>
        <taxon>Musaceae</taxon>
        <taxon>Ensete</taxon>
    </lineage>
</organism>
<evidence type="ECO:0000313" key="3">
    <source>
        <dbReference type="Proteomes" id="UP000287651"/>
    </source>
</evidence>
<feature type="compositionally biased region" description="Polar residues" evidence="1">
    <location>
        <begin position="9"/>
        <end position="20"/>
    </location>
</feature>
<sequence>MDGRDNTSEEATSARGTKSASDLESKVEVPEHDVAWPMPINAAWRPMPPPHAAAAARPPYVSVISRGTTKDRHPRDCPRDTPTELPVEDPRGSINPHEVSTLPTIKRTVHLNVGTKESYREAGNTERAAVHGVDDIKENSLVATVGTEKVSAPEAEARGASGSTTNRSLRLLL</sequence>